<reference evidence="1" key="2">
    <citation type="submission" date="2022-01" db="EMBL/GenBank/DDBJ databases">
        <authorList>
            <person name="Yamashiro T."/>
            <person name="Shiraishi A."/>
            <person name="Satake H."/>
            <person name="Nakayama K."/>
        </authorList>
    </citation>
    <scope>NUCLEOTIDE SEQUENCE</scope>
</reference>
<comment type="caution">
    <text evidence="1">The sequence shown here is derived from an EMBL/GenBank/DDBJ whole genome shotgun (WGS) entry which is preliminary data.</text>
</comment>
<evidence type="ECO:0000313" key="2">
    <source>
        <dbReference type="Proteomes" id="UP001151760"/>
    </source>
</evidence>
<dbReference type="EMBL" id="BQNB010020914">
    <property type="protein sequence ID" value="GJU00940.1"/>
    <property type="molecule type" value="Genomic_DNA"/>
</dbReference>
<reference evidence="1" key="1">
    <citation type="journal article" date="2022" name="Int. J. Mol. Sci.">
        <title>Draft Genome of Tanacetum Coccineum: Genomic Comparison of Closely Related Tanacetum-Family Plants.</title>
        <authorList>
            <person name="Yamashiro T."/>
            <person name="Shiraishi A."/>
            <person name="Nakayama K."/>
            <person name="Satake H."/>
        </authorList>
    </citation>
    <scope>NUCLEOTIDE SEQUENCE</scope>
</reference>
<sequence>MPPCIENDDYDSERDILFLEELLSKDSPSLPENESFNFDFPSSPRPLVKPLDDGIYFDPIREFLQKWIAPDYEASRARGFVLRSLELQSLA</sequence>
<keyword evidence="2" id="KW-1185">Reference proteome</keyword>
<organism evidence="1 2">
    <name type="scientific">Tanacetum coccineum</name>
    <dbReference type="NCBI Taxonomy" id="301880"/>
    <lineage>
        <taxon>Eukaryota</taxon>
        <taxon>Viridiplantae</taxon>
        <taxon>Streptophyta</taxon>
        <taxon>Embryophyta</taxon>
        <taxon>Tracheophyta</taxon>
        <taxon>Spermatophyta</taxon>
        <taxon>Magnoliopsida</taxon>
        <taxon>eudicotyledons</taxon>
        <taxon>Gunneridae</taxon>
        <taxon>Pentapetalae</taxon>
        <taxon>asterids</taxon>
        <taxon>campanulids</taxon>
        <taxon>Asterales</taxon>
        <taxon>Asteraceae</taxon>
        <taxon>Asteroideae</taxon>
        <taxon>Anthemideae</taxon>
        <taxon>Anthemidinae</taxon>
        <taxon>Tanacetum</taxon>
    </lineage>
</organism>
<accession>A0ABQ5IMM9</accession>
<protein>
    <submittedName>
        <fullName evidence="1">Uncharacterized protein</fullName>
    </submittedName>
</protein>
<name>A0ABQ5IMM9_9ASTR</name>
<dbReference type="Proteomes" id="UP001151760">
    <property type="component" value="Unassembled WGS sequence"/>
</dbReference>
<proteinExistence type="predicted"/>
<gene>
    <name evidence="1" type="ORF">Tco_1111278</name>
</gene>
<evidence type="ECO:0000313" key="1">
    <source>
        <dbReference type="EMBL" id="GJU00940.1"/>
    </source>
</evidence>